<dbReference type="GO" id="GO:0016020">
    <property type="term" value="C:membrane"/>
    <property type="evidence" value="ECO:0007669"/>
    <property type="project" value="UniProtKB-SubCell"/>
</dbReference>
<evidence type="ECO:0000256" key="4">
    <source>
        <dbReference type="ARBA" id="ARBA00022989"/>
    </source>
</evidence>
<comment type="caution">
    <text evidence="7">The sequence shown here is derived from an EMBL/GenBank/DDBJ whole genome shotgun (WGS) entry which is preliminary data.</text>
</comment>
<keyword evidence="4 6" id="KW-1133">Transmembrane helix</keyword>
<dbReference type="PANTHER" id="PTHR43243:SF4">
    <property type="entry name" value="CATIONIC AMINO ACID TRANSPORTER 4"/>
    <property type="match status" value="1"/>
</dbReference>
<feature type="transmembrane region" description="Helical" evidence="6">
    <location>
        <begin position="68"/>
        <end position="87"/>
    </location>
</feature>
<evidence type="ECO:0000313" key="8">
    <source>
        <dbReference type="Proteomes" id="UP000633619"/>
    </source>
</evidence>
<evidence type="ECO:0000256" key="3">
    <source>
        <dbReference type="ARBA" id="ARBA00022692"/>
    </source>
</evidence>
<protein>
    <submittedName>
        <fullName evidence="7">Amino acid permease</fullName>
    </submittedName>
</protein>
<dbReference type="PIRSF" id="PIRSF006060">
    <property type="entry name" value="AA_transporter"/>
    <property type="match status" value="1"/>
</dbReference>
<dbReference type="AlphaFoldDB" id="A0A8I1ABE2"/>
<dbReference type="InterPro" id="IPR002293">
    <property type="entry name" value="AA/rel_permease1"/>
</dbReference>
<keyword evidence="3 6" id="KW-0812">Transmembrane</keyword>
<feature type="transmembrane region" description="Helical" evidence="6">
    <location>
        <begin position="40"/>
        <end position="62"/>
    </location>
</feature>
<gene>
    <name evidence="7" type="ORF">I8U20_02790</name>
</gene>
<proteinExistence type="predicted"/>
<organism evidence="7 8">
    <name type="scientific">Thermoactinomyces intermedius</name>
    <dbReference type="NCBI Taxonomy" id="2024"/>
    <lineage>
        <taxon>Bacteria</taxon>
        <taxon>Bacillati</taxon>
        <taxon>Bacillota</taxon>
        <taxon>Bacilli</taxon>
        <taxon>Bacillales</taxon>
        <taxon>Thermoactinomycetaceae</taxon>
        <taxon>Thermoactinomyces</taxon>
    </lineage>
</organism>
<feature type="transmembrane region" description="Helical" evidence="6">
    <location>
        <begin position="265"/>
        <end position="289"/>
    </location>
</feature>
<feature type="transmembrane region" description="Helical" evidence="6">
    <location>
        <begin position="423"/>
        <end position="440"/>
    </location>
</feature>
<keyword evidence="2" id="KW-0813">Transport</keyword>
<comment type="subcellular location">
    <subcellularLocation>
        <location evidence="1">Membrane</location>
        <topology evidence="1">Multi-pass membrane protein</topology>
    </subcellularLocation>
</comment>
<dbReference type="EMBL" id="JAECVW010000001">
    <property type="protein sequence ID" value="MBH8594249.1"/>
    <property type="molecule type" value="Genomic_DNA"/>
</dbReference>
<name>A0A8I1ABE2_THEIN</name>
<feature type="transmembrane region" description="Helical" evidence="6">
    <location>
        <begin position="446"/>
        <end position="465"/>
    </location>
</feature>
<dbReference type="GO" id="GO:0015171">
    <property type="term" value="F:amino acid transmembrane transporter activity"/>
    <property type="evidence" value="ECO:0007669"/>
    <property type="project" value="TreeGrafter"/>
</dbReference>
<dbReference type="Proteomes" id="UP000633619">
    <property type="component" value="Unassembled WGS sequence"/>
</dbReference>
<dbReference type="PANTHER" id="PTHR43243">
    <property type="entry name" value="INNER MEMBRANE TRANSPORTER YGJI-RELATED"/>
    <property type="match status" value="1"/>
</dbReference>
<sequence length="475" mass="51490">MPYIQEERQVNLFRKKDISNALAESQKGGKLKRDLGAFDLTMLGIGAVIGTGIFVLTGAGALKAGPALAVSFVIAAIACAFSALAYAEFASMAPVSGSAYTYSYATLGEIIAWIIGWDLVLEYLFAVSSVSVGWSGYFQSLLGGFGIHFPDALTAAPGAVEGVTTYFNLPAFLIVMIIITFLLSRGITESKRANNIMVIIKVAVVLLFIIVGAFYVKPSNWEPFAPFGFDGIFSAAALVFFAFIGFDAVAAAAEETRNPKRDLPIGLLTSLGICALLYVIVTLVMTGIVPYQEFAKDLSHPISLALQKAEQDWFAGVIDLGAIMGMTTVILVMLYGQTRIFFSMSRDGLLPKAFSWVHPKYKTPYTSTWIIGTIAAFVGALLPLDKLAELVNIGTLFAFTVVSLGVIILRYTQPDFPRPFRCPGVPVIPAIAIFACLFLISNLAVFTWIAFAVWFVIGLIIYFTYSRKHSLLNQQ</sequence>
<feature type="transmembrane region" description="Helical" evidence="6">
    <location>
        <begin position="99"/>
        <end position="120"/>
    </location>
</feature>
<feature type="transmembrane region" description="Helical" evidence="6">
    <location>
        <begin position="390"/>
        <end position="411"/>
    </location>
</feature>
<evidence type="ECO:0000313" key="7">
    <source>
        <dbReference type="EMBL" id="MBH8594249.1"/>
    </source>
</evidence>
<evidence type="ECO:0000256" key="2">
    <source>
        <dbReference type="ARBA" id="ARBA00022448"/>
    </source>
</evidence>
<reference evidence="7 8" key="1">
    <citation type="submission" date="2020-12" db="EMBL/GenBank/DDBJ databases">
        <title>WGS of Thermoactinomyces spp.</title>
        <authorList>
            <person name="Cheng K."/>
        </authorList>
    </citation>
    <scope>NUCLEOTIDE SEQUENCE [LARGE SCALE GENOMIC DNA]</scope>
    <source>
        <strain evidence="8">CICC 10671\DSM 43846</strain>
    </source>
</reference>
<feature type="transmembrane region" description="Helical" evidence="6">
    <location>
        <begin position="231"/>
        <end position="253"/>
    </location>
</feature>
<evidence type="ECO:0000256" key="5">
    <source>
        <dbReference type="ARBA" id="ARBA00023136"/>
    </source>
</evidence>
<keyword evidence="5 6" id="KW-0472">Membrane</keyword>
<evidence type="ECO:0000256" key="1">
    <source>
        <dbReference type="ARBA" id="ARBA00004141"/>
    </source>
</evidence>
<dbReference type="Gene3D" id="1.20.1740.10">
    <property type="entry name" value="Amino acid/polyamine transporter I"/>
    <property type="match status" value="1"/>
</dbReference>
<feature type="transmembrane region" description="Helical" evidence="6">
    <location>
        <begin position="313"/>
        <end position="336"/>
    </location>
</feature>
<feature type="transmembrane region" description="Helical" evidence="6">
    <location>
        <begin position="196"/>
        <end position="216"/>
    </location>
</feature>
<feature type="transmembrane region" description="Helical" evidence="6">
    <location>
        <begin position="365"/>
        <end position="384"/>
    </location>
</feature>
<keyword evidence="8" id="KW-1185">Reference proteome</keyword>
<evidence type="ECO:0000256" key="6">
    <source>
        <dbReference type="SAM" id="Phobius"/>
    </source>
</evidence>
<feature type="transmembrane region" description="Helical" evidence="6">
    <location>
        <begin position="166"/>
        <end position="184"/>
    </location>
</feature>
<accession>A0A8I1ABE2</accession>
<dbReference type="Pfam" id="PF13520">
    <property type="entry name" value="AA_permease_2"/>
    <property type="match status" value="1"/>
</dbReference>